<evidence type="ECO:0000256" key="1">
    <source>
        <dbReference type="SAM" id="Phobius"/>
    </source>
</evidence>
<gene>
    <name evidence="2" type="ORF">TcWFU_010166</name>
</gene>
<feature type="transmembrane region" description="Helical" evidence="1">
    <location>
        <begin position="69"/>
        <end position="94"/>
    </location>
</feature>
<keyword evidence="1" id="KW-1133">Transmembrane helix</keyword>
<name>A0ABR4QC70_9CEST</name>
<proteinExistence type="predicted"/>
<keyword evidence="3" id="KW-1185">Reference proteome</keyword>
<keyword evidence="1" id="KW-0472">Membrane</keyword>
<dbReference type="EMBL" id="JAKROA010000005">
    <property type="protein sequence ID" value="KAL5107175.1"/>
    <property type="molecule type" value="Genomic_DNA"/>
</dbReference>
<evidence type="ECO:0008006" key="4">
    <source>
        <dbReference type="Google" id="ProtNLM"/>
    </source>
</evidence>
<protein>
    <recommendedName>
        <fullName evidence="4">Secreted protein</fullName>
    </recommendedName>
</protein>
<organism evidence="2 3">
    <name type="scientific">Taenia crassiceps</name>
    <dbReference type="NCBI Taxonomy" id="6207"/>
    <lineage>
        <taxon>Eukaryota</taxon>
        <taxon>Metazoa</taxon>
        <taxon>Spiralia</taxon>
        <taxon>Lophotrochozoa</taxon>
        <taxon>Platyhelminthes</taxon>
        <taxon>Cestoda</taxon>
        <taxon>Eucestoda</taxon>
        <taxon>Cyclophyllidea</taxon>
        <taxon>Taeniidae</taxon>
        <taxon>Taenia</taxon>
    </lineage>
</organism>
<dbReference type="Proteomes" id="UP001651158">
    <property type="component" value="Unassembled WGS sequence"/>
</dbReference>
<reference evidence="2 3" key="1">
    <citation type="journal article" date="2022" name="Front. Cell. Infect. Microbiol.">
        <title>The Genomes of Two Strains of Taenia crassiceps the Animal Model for the Study of Human Cysticercosis.</title>
        <authorList>
            <person name="Bobes R.J."/>
            <person name="Estrada K."/>
            <person name="Rios-Valencia D.G."/>
            <person name="Calderon-Gallegos A."/>
            <person name="de la Torre P."/>
            <person name="Carrero J.C."/>
            <person name="Sanchez-Flores A."/>
            <person name="Laclette J.P."/>
        </authorList>
    </citation>
    <scope>NUCLEOTIDE SEQUENCE [LARGE SCALE GENOMIC DNA]</scope>
    <source>
        <strain evidence="2">WFUcys</strain>
    </source>
</reference>
<evidence type="ECO:0000313" key="3">
    <source>
        <dbReference type="Proteomes" id="UP001651158"/>
    </source>
</evidence>
<evidence type="ECO:0000313" key="2">
    <source>
        <dbReference type="EMBL" id="KAL5107175.1"/>
    </source>
</evidence>
<accession>A0ABR4QC70</accession>
<comment type="caution">
    <text evidence="2">The sequence shown here is derived from an EMBL/GenBank/DDBJ whole genome shotgun (WGS) entry which is preliminary data.</text>
</comment>
<sequence>MCFISLHFLLLLALPSSPLLILLLSLCFVAKTASAGAVTASAISALFLPQLSSSHRVNCSFGGLVIRLIIHAIVRALAHALSCIGAQVVVRLLMLPVLWRSNRRSEIGCASEATALPSPDWRTTSRTGGLWSGRHAATQSSWDRLHNAAPFLIAEMLIKHVKFENATAAVGLRGVATVFSPLLSSTSFQVTNHSASCLPVFLPLHSSPNSR</sequence>
<keyword evidence="1" id="KW-0812">Transmembrane</keyword>